<dbReference type="AlphaFoldDB" id="A0A381YGT2"/>
<dbReference type="InterPro" id="IPR043131">
    <property type="entry name" value="BCAT-like_N"/>
</dbReference>
<evidence type="ECO:0000256" key="1">
    <source>
        <dbReference type="ARBA" id="ARBA00001933"/>
    </source>
</evidence>
<accession>A0A381YGT2</accession>
<evidence type="ECO:0000256" key="2">
    <source>
        <dbReference type="ARBA" id="ARBA00009320"/>
    </source>
</evidence>
<organism evidence="4">
    <name type="scientific">marine metagenome</name>
    <dbReference type="NCBI Taxonomy" id="408172"/>
    <lineage>
        <taxon>unclassified sequences</taxon>
        <taxon>metagenomes</taxon>
        <taxon>ecological metagenomes</taxon>
    </lineage>
</organism>
<proteinExistence type="inferred from homology"/>
<dbReference type="Pfam" id="PF01063">
    <property type="entry name" value="Aminotran_4"/>
    <property type="match status" value="1"/>
</dbReference>
<evidence type="ECO:0000256" key="3">
    <source>
        <dbReference type="ARBA" id="ARBA00022898"/>
    </source>
</evidence>
<evidence type="ECO:0008006" key="5">
    <source>
        <dbReference type="Google" id="ProtNLM"/>
    </source>
</evidence>
<dbReference type="GO" id="GO:0003824">
    <property type="term" value="F:catalytic activity"/>
    <property type="evidence" value="ECO:0007669"/>
    <property type="project" value="InterPro"/>
</dbReference>
<dbReference type="SUPFAM" id="SSF56752">
    <property type="entry name" value="D-aminoacid aminotransferase-like PLP-dependent enzymes"/>
    <property type="match status" value="1"/>
</dbReference>
<dbReference type="PANTHER" id="PTHR42743">
    <property type="entry name" value="AMINO-ACID AMINOTRANSFERASE"/>
    <property type="match status" value="1"/>
</dbReference>
<protein>
    <recommendedName>
        <fullName evidence="5">Branched-chain-amino-acid aminotransferase</fullName>
    </recommendedName>
</protein>
<comment type="cofactor">
    <cofactor evidence="1">
        <name>pyridoxal 5'-phosphate</name>
        <dbReference type="ChEBI" id="CHEBI:597326"/>
    </cofactor>
</comment>
<dbReference type="InterPro" id="IPR001544">
    <property type="entry name" value="Aminotrans_IV"/>
</dbReference>
<dbReference type="InterPro" id="IPR050571">
    <property type="entry name" value="Class-IV_PLP-Dep_Aminotrnsfr"/>
</dbReference>
<dbReference type="GO" id="GO:0046394">
    <property type="term" value="P:carboxylic acid biosynthetic process"/>
    <property type="evidence" value="ECO:0007669"/>
    <property type="project" value="UniProtKB-ARBA"/>
</dbReference>
<dbReference type="PANTHER" id="PTHR42743:SF11">
    <property type="entry name" value="AMINODEOXYCHORISMATE LYASE"/>
    <property type="match status" value="1"/>
</dbReference>
<reference evidence="4" key="1">
    <citation type="submission" date="2018-05" db="EMBL/GenBank/DDBJ databases">
        <authorList>
            <person name="Lanie J.A."/>
            <person name="Ng W.-L."/>
            <person name="Kazmierczak K.M."/>
            <person name="Andrzejewski T.M."/>
            <person name="Davidsen T.M."/>
            <person name="Wayne K.J."/>
            <person name="Tettelin H."/>
            <person name="Glass J.I."/>
            <person name="Rusch D."/>
            <person name="Podicherti R."/>
            <person name="Tsui H.-C.T."/>
            <person name="Winkler M.E."/>
        </authorList>
    </citation>
    <scope>NUCLEOTIDE SEQUENCE</scope>
</reference>
<dbReference type="InterPro" id="IPR043132">
    <property type="entry name" value="BCAT-like_C"/>
</dbReference>
<sequence>MKEDIFPKGAAWMNGEFIQLSEARIPVLDWGFLRSDATYDVVHVWQGRFFRLDKHIDRFFHSTEKLRMPCKVSRINLKKILAGCVERSGLDNAYVEMIQTRGMSPNFERDPRKSEPRFIAFAVPFGWILKPEEFGKGLDVLVSNRRRISPNSVDSSIKNYHWLDLVSGMFEAYDNGHDTVILTNEENNISEGPGFNIFCVDERGLSSPDKGVLEGITRQTVLDLAKELNLPFQLRPISLEKLKNSNEVFATSTAGGIMPITKINGILIGQGSPGEITRKLHKTYWDKHSDPEWSVSKDDLLS</sequence>
<dbReference type="Gene3D" id="3.30.470.10">
    <property type="match status" value="1"/>
</dbReference>
<dbReference type="FunFam" id="3.20.10.10:FF:000002">
    <property type="entry name" value="D-alanine aminotransferase"/>
    <property type="match status" value="1"/>
</dbReference>
<gene>
    <name evidence="4" type="ORF">METZ01_LOCUS128994</name>
</gene>
<evidence type="ECO:0000313" key="4">
    <source>
        <dbReference type="EMBL" id="SVA76140.1"/>
    </source>
</evidence>
<dbReference type="GO" id="GO:0008652">
    <property type="term" value="P:amino acid biosynthetic process"/>
    <property type="evidence" value="ECO:0007669"/>
    <property type="project" value="UniProtKB-ARBA"/>
</dbReference>
<keyword evidence="3" id="KW-0663">Pyridoxal phosphate</keyword>
<comment type="similarity">
    <text evidence="2">Belongs to the class-IV pyridoxal-phosphate-dependent aminotransferase family.</text>
</comment>
<dbReference type="EMBL" id="UINC01018184">
    <property type="protein sequence ID" value="SVA76140.1"/>
    <property type="molecule type" value="Genomic_DNA"/>
</dbReference>
<name>A0A381YGT2_9ZZZZ</name>
<dbReference type="InterPro" id="IPR036038">
    <property type="entry name" value="Aminotransferase-like"/>
</dbReference>
<dbReference type="Gene3D" id="3.20.10.10">
    <property type="entry name" value="D-amino Acid Aminotransferase, subunit A, domain 2"/>
    <property type="match status" value="1"/>
</dbReference>